<reference evidence="2" key="3">
    <citation type="submission" date="2025-09" db="UniProtKB">
        <authorList>
            <consortium name="Ensembl"/>
        </authorList>
    </citation>
    <scope>IDENTIFICATION</scope>
</reference>
<reference evidence="2" key="2">
    <citation type="submission" date="2025-08" db="UniProtKB">
        <authorList>
            <consortium name="Ensembl"/>
        </authorList>
    </citation>
    <scope>IDENTIFICATION</scope>
</reference>
<evidence type="ECO:0000313" key="3">
    <source>
        <dbReference type="Proteomes" id="UP000694580"/>
    </source>
</evidence>
<feature type="transmembrane region" description="Helical" evidence="1">
    <location>
        <begin position="6"/>
        <end position="26"/>
    </location>
</feature>
<dbReference type="GeneTree" id="ENSGT01120000277880"/>
<sequence>MSGKLILISIFLVMQGTFLSICVFSYRAVVDKAKSVGEVVKDFAEMYYDDHIKTRVEPYMTWPTFNRTSLWEGFKQRVYKYSPV</sequence>
<organism evidence="2 3">
    <name type="scientific">Denticeps clupeoides</name>
    <name type="common">denticle herring</name>
    <dbReference type="NCBI Taxonomy" id="299321"/>
    <lineage>
        <taxon>Eukaryota</taxon>
        <taxon>Metazoa</taxon>
        <taxon>Chordata</taxon>
        <taxon>Craniata</taxon>
        <taxon>Vertebrata</taxon>
        <taxon>Euteleostomi</taxon>
        <taxon>Actinopterygii</taxon>
        <taxon>Neopterygii</taxon>
        <taxon>Teleostei</taxon>
        <taxon>Clupei</taxon>
        <taxon>Clupeiformes</taxon>
        <taxon>Denticipitoidei</taxon>
        <taxon>Denticipitidae</taxon>
        <taxon>Denticeps</taxon>
    </lineage>
</organism>
<keyword evidence="1" id="KW-0472">Membrane</keyword>
<keyword evidence="1" id="KW-1133">Transmembrane helix</keyword>
<dbReference type="Proteomes" id="UP000694580">
    <property type="component" value="Chromosome 5"/>
</dbReference>
<reference evidence="2 3" key="1">
    <citation type="submission" date="2020-06" db="EMBL/GenBank/DDBJ databases">
        <authorList>
            <consortium name="Wellcome Sanger Institute Data Sharing"/>
        </authorList>
    </citation>
    <scope>NUCLEOTIDE SEQUENCE [LARGE SCALE GENOMIC DNA]</scope>
</reference>
<protein>
    <submittedName>
        <fullName evidence="2">Uncharacterized protein</fullName>
    </submittedName>
</protein>
<keyword evidence="3" id="KW-1185">Reference proteome</keyword>
<accession>A0AAY4AKU1</accession>
<evidence type="ECO:0000256" key="1">
    <source>
        <dbReference type="SAM" id="Phobius"/>
    </source>
</evidence>
<keyword evidence="1" id="KW-0812">Transmembrane</keyword>
<dbReference type="AlphaFoldDB" id="A0AAY4AKU1"/>
<evidence type="ECO:0000313" key="2">
    <source>
        <dbReference type="Ensembl" id="ENSDCDP00010007966.1"/>
    </source>
</evidence>
<dbReference type="Ensembl" id="ENSDCDT00010008354.1">
    <property type="protein sequence ID" value="ENSDCDP00010007966.1"/>
    <property type="gene ID" value="ENSDCDG00010003559.1"/>
</dbReference>
<name>A0AAY4AKU1_9TELE</name>
<proteinExistence type="predicted"/>